<gene>
    <name evidence="3" type="ORF">Ga0061065_105162</name>
</gene>
<feature type="domain" description="TniQ" evidence="1">
    <location>
        <begin position="10"/>
        <end position="156"/>
    </location>
</feature>
<dbReference type="Pfam" id="PF15978">
    <property type="entry name" value="TnsD"/>
    <property type="match status" value="1"/>
</dbReference>
<proteinExistence type="predicted"/>
<dbReference type="RefSeq" id="WP_055463023.1">
    <property type="nucleotide sequence ID" value="NZ_CYHG01000005.1"/>
</dbReference>
<evidence type="ECO:0000259" key="2">
    <source>
        <dbReference type="Pfam" id="PF15978"/>
    </source>
</evidence>
<accession>A0A0K6ILU8</accession>
<evidence type="ECO:0000313" key="3">
    <source>
        <dbReference type="EMBL" id="CUB04070.1"/>
    </source>
</evidence>
<name>A0A0K6ILU8_9GAMM</name>
<organism evidence="3 4">
    <name type="scientific">Marinomonas fungiae</name>
    <dbReference type="NCBI Taxonomy" id="1137284"/>
    <lineage>
        <taxon>Bacteria</taxon>
        <taxon>Pseudomonadati</taxon>
        <taxon>Pseudomonadota</taxon>
        <taxon>Gammaproteobacteria</taxon>
        <taxon>Oceanospirillales</taxon>
        <taxon>Oceanospirillaceae</taxon>
        <taxon>Marinomonas</taxon>
    </lineage>
</organism>
<keyword evidence="4" id="KW-1185">Reference proteome</keyword>
<dbReference type="InterPro" id="IPR032750">
    <property type="entry name" value="TnsD_C"/>
</dbReference>
<dbReference type="AlphaFoldDB" id="A0A0K6ILU8"/>
<dbReference type="Proteomes" id="UP000182769">
    <property type="component" value="Unassembled WGS sequence"/>
</dbReference>
<evidence type="ECO:0000313" key="4">
    <source>
        <dbReference type="Proteomes" id="UP000182769"/>
    </source>
</evidence>
<dbReference type="Pfam" id="PF06527">
    <property type="entry name" value="TniQ"/>
    <property type="match status" value="1"/>
</dbReference>
<reference evidence="4" key="1">
    <citation type="submission" date="2015-08" db="EMBL/GenBank/DDBJ databases">
        <authorList>
            <person name="Varghese N."/>
        </authorList>
    </citation>
    <scope>NUCLEOTIDE SEQUENCE [LARGE SCALE GENOMIC DNA]</scope>
    <source>
        <strain evidence="4">JCM 18476</strain>
    </source>
</reference>
<dbReference type="EMBL" id="CYHG01000005">
    <property type="protein sequence ID" value="CUB04070.1"/>
    <property type="molecule type" value="Genomic_DNA"/>
</dbReference>
<dbReference type="OrthoDB" id="470139at2"/>
<dbReference type="InterPro" id="IPR009492">
    <property type="entry name" value="TniQ"/>
</dbReference>
<evidence type="ECO:0000259" key="1">
    <source>
        <dbReference type="Pfam" id="PF06527"/>
    </source>
</evidence>
<protein>
    <submittedName>
        <fullName evidence="3">Uncharacterized protein</fullName>
    </submittedName>
</protein>
<dbReference type="STRING" id="1137284.GCA_001418205_01929"/>
<feature type="domain" description="Transposon Tn7 transposition protein TnsD C-terminal" evidence="2">
    <location>
        <begin position="209"/>
        <end position="477"/>
    </location>
</feature>
<sequence length="528" mass="61791">MNGIPPQINRLDFYPAETVFSWASRYHLRFGNAQIRDTYEALFGTRRIRVHPFLPQSLMNIAGERKLDEIVREHTLYPLFAYFGYDPKGDYIASLTYNSKTPLPNLIANAGLGCEAGHYFCPLCVDELRQETGLRIYTVHPQFPGIDSCPIHGIQLIVTENSDFGIDRKFQLPTYLLSRVENCASKNRIVAFKAMQIVNNLVHSSFNEHENHLQYYRSILKQLGLVTRNDRIRESQLRHDICRYYNDFQPQKGLEKVMTFKFLGHMLRENTNFIQHPFHHLLLQVWLDHVISIDDGRFLKQKERVNKKQNIDDLVLFMIKSGFSKAEIKAELGCVYSVIERVAALNGIKINRVPSATPPWYQQFLIFALLGRHRQFIADAFSLKLHVIETEISKVPGLPEWRHNLAKMRRLERSIYMIKHAVENHPDWSRQNIKQVYNKEFFYLYKYAPQRLEELLPPKMAFQTPVMDCSEEDERIYLDILKIENIQNMPISKVSHLLLGHGRLLKRLEKLPKSKHLLMMLGVLKEES</sequence>